<keyword evidence="2" id="KW-1185">Reference proteome</keyword>
<evidence type="ECO:0000313" key="1">
    <source>
        <dbReference type="EMBL" id="TFV42237.1"/>
    </source>
</evidence>
<dbReference type="RefSeq" id="WP_135178009.1">
    <property type="nucleotide sequence ID" value="NZ_JBIYER010000001.1"/>
</dbReference>
<sequence>MKVVARLIDLIAAFCIQQYWQIFSGRQLSVQCEALSRPSTEEQRDAGSECLPLKLDVDNNDLNVLPPR</sequence>
<accession>A0A4Y9LHU6</accession>
<dbReference type="Proteomes" id="UP000297966">
    <property type="component" value="Unassembled WGS sequence"/>
</dbReference>
<dbReference type="EMBL" id="SPQT01000027">
    <property type="protein sequence ID" value="TFV42237.1"/>
    <property type="molecule type" value="Genomic_DNA"/>
</dbReference>
<protein>
    <submittedName>
        <fullName evidence="1">Uncharacterized protein</fullName>
    </submittedName>
</protein>
<organism evidence="1 2">
    <name type="scientific">Bradyrhizobium niftali</name>
    <dbReference type="NCBI Taxonomy" id="2560055"/>
    <lineage>
        <taxon>Bacteria</taxon>
        <taxon>Pseudomonadati</taxon>
        <taxon>Pseudomonadota</taxon>
        <taxon>Alphaproteobacteria</taxon>
        <taxon>Hyphomicrobiales</taxon>
        <taxon>Nitrobacteraceae</taxon>
        <taxon>Bradyrhizobium</taxon>
    </lineage>
</organism>
<evidence type="ECO:0000313" key="2">
    <source>
        <dbReference type="Proteomes" id="UP000297966"/>
    </source>
</evidence>
<reference evidence="1 2" key="1">
    <citation type="submission" date="2019-03" db="EMBL/GenBank/DDBJ databases">
        <title>Bradyrhizobium diversity isolated from nodules of Chamaecrista fasciculata.</title>
        <authorList>
            <person name="Klepa M.S."/>
            <person name="Urquiaga M.O."/>
            <person name="Hungria M."/>
            <person name="Delamuta J.R."/>
        </authorList>
    </citation>
    <scope>NUCLEOTIDE SEQUENCE [LARGE SCALE GENOMIC DNA]</scope>
    <source>
        <strain evidence="1 2">CNPSo 3448</strain>
    </source>
</reference>
<dbReference type="AlphaFoldDB" id="A0A4Y9LHU6"/>
<gene>
    <name evidence="1" type="ORF">E4K65_35030</name>
</gene>
<name>A0A4Y9LHU6_9BRAD</name>
<proteinExistence type="predicted"/>
<dbReference type="OrthoDB" id="8241695at2"/>
<comment type="caution">
    <text evidence="1">The sequence shown here is derived from an EMBL/GenBank/DDBJ whole genome shotgun (WGS) entry which is preliminary data.</text>
</comment>